<dbReference type="PROSITE" id="PS51857">
    <property type="entry name" value="CSD_2"/>
    <property type="match status" value="1"/>
</dbReference>
<evidence type="ECO:0000313" key="2">
    <source>
        <dbReference type="EMBL" id="MEN2743315.1"/>
    </source>
</evidence>
<dbReference type="Pfam" id="PF00313">
    <property type="entry name" value="CSD"/>
    <property type="match status" value="1"/>
</dbReference>
<dbReference type="InterPro" id="IPR012340">
    <property type="entry name" value="NA-bd_OB-fold"/>
</dbReference>
<name>A0ABU9WYR8_9MICC</name>
<dbReference type="RefSeq" id="WP_345882937.1">
    <property type="nucleotide sequence ID" value="NZ_JBDFRB010000001.1"/>
</dbReference>
<gene>
    <name evidence="2" type="ORF">ABCQ75_02015</name>
</gene>
<dbReference type="CDD" id="cd04458">
    <property type="entry name" value="CSP_CDS"/>
    <property type="match status" value="1"/>
</dbReference>
<dbReference type="SUPFAM" id="SSF50249">
    <property type="entry name" value="Nucleic acid-binding proteins"/>
    <property type="match status" value="1"/>
</dbReference>
<dbReference type="Gene3D" id="2.40.50.140">
    <property type="entry name" value="Nucleic acid-binding proteins"/>
    <property type="match status" value="1"/>
</dbReference>
<organism evidence="2 3">
    <name type="scientific">Sinomonas halotolerans</name>
    <dbReference type="NCBI Taxonomy" id="1644133"/>
    <lineage>
        <taxon>Bacteria</taxon>
        <taxon>Bacillati</taxon>
        <taxon>Actinomycetota</taxon>
        <taxon>Actinomycetes</taxon>
        <taxon>Micrococcales</taxon>
        <taxon>Micrococcaceae</taxon>
        <taxon>Sinomonas</taxon>
    </lineage>
</organism>
<reference evidence="2 3" key="1">
    <citation type="submission" date="2024-05" db="EMBL/GenBank/DDBJ databases">
        <title>Sinomonas sp. nov., isolated from a waste landfill.</title>
        <authorList>
            <person name="Zhao Y."/>
        </authorList>
    </citation>
    <scope>NUCLEOTIDE SEQUENCE [LARGE SCALE GENOMIC DNA]</scope>
    <source>
        <strain evidence="2 3">CCTCC AB2014300</strain>
    </source>
</reference>
<evidence type="ECO:0000259" key="1">
    <source>
        <dbReference type="PROSITE" id="PS51857"/>
    </source>
</evidence>
<dbReference type="PRINTS" id="PR00050">
    <property type="entry name" value="COLDSHOCK"/>
</dbReference>
<comment type="caution">
    <text evidence="2">The sequence shown here is derived from an EMBL/GenBank/DDBJ whole genome shotgun (WGS) entry which is preliminary data.</text>
</comment>
<dbReference type="Proteomes" id="UP001422074">
    <property type="component" value="Unassembled WGS sequence"/>
</dbReference>
<dbReference type="EMBL" id="JBDFRB010000001">
    <property type="protein sequence ID" value="MEN2743315.1"/>
    <property type="molecule type" value="Genomic_DNA"/>
</dbReference>
<proteinExistence type="predicted"/>
<protein>
    <submittedName>
        <fullName evidence="2">Cold shock domain-containing protein</fullName>
    </submittedName>
</protein>
<dbReference type="SMART" id="SM00357">
    <property type="entry name" value="CSP"/>
    <property type="match status" value="1"/>
</dbReference>
<evidence type="ECO:0000313" key="3">
    <source>
        <dbReference type="Proteomes" id="UP001422074"/>
    </source>
</evidence>
<dbReference type="InterPro" id="IPR011129">
    <property type="entry name" value="CSD"/>
</dbReference>
<accession>A0ABU9WYR8</accession>
<dbReference type="InterPro" id="IPR002059">
    <property type="entry name" value="CSP_DNA-bd"/>
</dbReference>
<keyword evidence="3" id="KW-1185">Reference proteome</keyword>
<feature type="domain" description="CSD" evidence="1">
    <location>
        <begin position="1"/>
        <end position="63"/>
    </location>
</feature>
<sequence length="124" mass="13117">MPTGKVKFFDKAKGFGFIAGDDGQEVFLPGSAVPADAEVRTGMRLEYGVADGRRGPQALSVRVLDRLPSVARAKRVPARELAPIVQDLVSVLDNLSGQLAKGTYPEKGAAIAAALRRVADQLEA</sequence>